<dbReference type="EMBL" id="JBBMEU010000108">
    <property type="protein sequence ID" value="MEQ2423248.1"/>
    <property type="molecule type" value="Genomic_DNA"/>
</dbReference>
<comment type="similarity">
    <text evidence="1">Belongs to the UPF0597 family.</text>
</comment>
<reference evidence="3 4" key="1">
    <citation type="submission" date="2024-03" db="EMBL/GenBank/DDBJ databases">
        <title>Human intestinal bacterial collection.</title>
        <authorList>
            <person name="Pauvert C."/>
            <person name="Hitch T.C.A."/>
            <person name="Clavel T."/>
        </authorList>
    </citation>
    <scope>NUCLEOTIDE SEQUENCE [LARGE SCALE GENOMIC DNA]</scope>
    <source>
        <strain evidence="3 4">CLA-AA-H81</strain>
    </source>
</reference>
<organism evidence="3 4">
    <name type="scientific">Megasphaera intestinihominis</name>
    <dbReference type="NCBI Taxonomy" id="3133159"/>
    <lineage>
        <taxon>Bacteria</taxon>
        <taxon>Bacillati</taxon>
        <taxon>Bacillota</taxon>
        <taxon>Negativicutes</taxon>
        <taxon>Veillonellales</taxon>
        <taxon>Veillonellaceae</taxon>
        <taxon>Megasphaera</taxon>
    </lineage>
</organism>
<keyword evidence="4" id="KW-1185">Reference proteome</keyword>
<dbReference type="RefSeq" id="WP_292105716.1">
    <property type="nucleotide sequence ID" value="NZ_JBBMEU010000108.1"/>
</dbReference>
<name>A0ABV1CYN4_9FIRM</name>
<evidence type="ECO:0000256" key="1">
    <source>
        <dbReference type="HAMAP-Rule" id="MF_01845"/>
    </source>
</evidence>
<dbReference type="GO" id="GO:0003941">
    <property type="term" value="F:L-serine ammonia-lyase activity"/>
    <property type="evidence" value="ECO:0007669"/>
    <property type="project" value="UniProtKB-EC"/>
</dbReference>
<evidence type="ECO:0000259" key="2">
    <source>
        <dbReference type="Pfam" id="PF03313"/>
    </source>
</evidence>
<comment type="caution">
    <text evidence="3">The sequence shown here is derived from an EMBL/GenBank/DDBJ whole genome shotgun (WGS) entry which is preliminary data.</text>
</comment>
<accession>A0ABV1CYN4</accession>
<evidence type="ECO:0000313" key="3">
    <source>
        <dbReference type="EMBL" id="MEQ2423248.1"/>
    </source>
</evidence>
<proteinExistence type="inferred from homology"/>
<protein>
    <recommendedName>
        <fullName evidence="1">UPF0597 protein WMO23_10980</fullName>
    </recommendedName>
</protein>
<dbReference type="Proteomes" id="UP001433088">
    <property type="component" value="Unassembled WGS sequence"/>
</dbReference>
<dbReference type="PANTHER" id="PTHR30501:SF2">
    <property type="entry name" value="UPF0597 PROTEIN YHAM"/>
    <property type="match status" value="1"/>
</dbReference>
<gene>
    <name evidence="3" type="ORF">WMO23_10980</name>
</gene>
<evidence type="ECO:0000313" key="4">
    <source>
        <dbReference type="Proteomes" id="UP001433088"/>
    </source>
</evidence>
<dbReference type="InterPro" id="IPR021144">
    <property type="entry name" value="UPF0597"/>
</dbReference>
<keyword evidence="3" id="KW-0456">Lyase</keyword>
<dbReference type="PIRSF" id="PIRSF006054">
    <property type="entry name" value="UCP006054"/>
    <property type="match status" value="1"/>
</dbReference>
<dbReference type="Pfam" id="PF03313">
    <property type="entry name" value="SDH_alpha"/>
    <property type="match status" value="1"/>
</dbReference>
<sequence>MDKNAMWNKMIGIIKQDVTPATGCTEPIALAYAAATAARELGEAVRFVDARVSANLMKNGMGVTVPGTGTPGLYIAAAVGALGGDAGAGLQVLKALTPDVVALGKQYVADGKVTVSVREDTPHVLYAEAVVYGENHRVRVVITDDHTNIVFVEKDGQVLLDQRTEAGSGEDPKIAFLHTLTLADIVDFAEHVPLADIAFLQEAERLNDQLSQEGLTGKYGLKIGYTLQQMVDKDLLSDDLSHRIQIRTVAASDARMGGAAFPAMTNSGSGNQGIAATEPVTVVADSLGVTPERRLRALALSSMVAIYAHGYLPKLSAFCATVTASMGAAAGMAWLLAEKDPLQVIEKALATMSGSIVGMVCDGAANSCSMKVSASVHAAYEAVLLALNDVRVQGTDGLVANAAEECLKNVGLLASRGMQQTDDEILKIMLQKNKA</sequence>
<feature type="domain" description="Serine dehydratase-like alpha subunit" evidence="2">
    <location>
        <begin position="162"/>
        <end position="427"/>
    </location>
</feature>
<dbReference type="InterPro" id="IPR005130">
    <property type="entry name" value="Ser_deHydtase-like_asu"/>
</dbReference>
<dbReference type="PANTHER" id="PTHR30501">
    <property type="entry name" value="UPF0597 PROTEIN YHAM"/>
    <property type="match status" value="1"/>
</dbReference>
<dbReference type="HAMAP" id="MF_01845">
    <property type="entry name" value="UPF0597"/>
    <property type="match status" value="1"/>
</dbReference>